<sequence>MNFAMKINCFGAALLLSNFVVISSFAPSLSPHYCHVQKSWTQLFASESTEAIETRTLSPRHLAISALTQKVKKNTDLDVVSRLESTKYFQDSSQRDRAFARNLVSTTSRRLGQIDTILSECCKTYPPKGKHGPTLQACLRVGVAQLLFLDTPSFAAVKETIDVLKDRSFRVPKPMVSFANAILRRVDREGEELLDQTDICDNVSLFLREQFEIQYGKDNTQKIVEQLLDENAHHSVDLSINSRYSVDDIVQEFEKYTDKFESVTKLSNGSIRILKGPDGGAISSWPLYDDGAWWVQDVASTLPAIALTKVLEKKCKENGSDMEGLQVVDCCAAPGGKTAQLLSAGFEVTAIEANARRSRRLLENLERLQFGEDKCHVVVKQGQEWNPDDSQNIAGILVDVPCSATGTGNKRPDVLRKDGDLGNLPETQEILANHCANILNSGGVLVYATCSLLKRESEEQVLKLLEKGTMKIIPFEKGEIPGFDGAIDEHGFLRVLPGCLDDELKQCDGFFVARLEKI</sequence>
<evidence type="ECO:0000256" key="1">
    <source>
        <dbReference type="ARBA" id="ARBA00022603"/>
    </source>
</evidence>
<dbReference type="PRINTS" id="PR02008">
    <property type="entry name" value="RCMTFAMILY"/>
</dbReference>
<evidence type="ECO:0000256" key="2">
    <source>
        <dbReference type="ARBA" id="ARBA00022679"/>
    </source>
</evidence>
<comment type="similarity">
    <text evidence="5">Belongs to the class I-like SAM-binding methyltransferase superfamily. RsmB/NOP family.</text>
</comment>
<keyword evidence="6" id="KW-0732">Signal</keyword>
<dbReference type="SUPFAM" id="SSF53335">
    <property type="entry name" value="S-adenosyl-L-methionine-dependent methyltransferases"/>
    <property type="match status" value="1"/>
</dbReference>
<feature type="binding site" evidence="5">
    <location>
        <begin position="331"/>
        <end position="337"/>
    </location>
    <ligand>
        <name>S-adenosyl-L-methionine</name>
        <dbReference type="ChEBI" id="CHEBI:59789"/>
    </ligand>
</feature>
<protein>
    <recommendedName>
        <fullName evidence="7">SAM-dependent MTase RsmB/NOP-type domain-containing protein</fullName>
    </recommendedName>
</protein>
<keyword evidence="2 5" id="KW-0808">Transferase</keyword>
<dbReference type="AlphaFoldDB" id="A0AAD3DAM5"/>
<keyword evidence="4 5" id="KW-0694">RNA-binding</keyword>
<dbReference type="InterPro" id="IPR006027">
    <property type="entry name" value="NusB_RsmB_TIM44"/>
</dbReference>
<gene>
    <name evidence="8" type="ORF">CTEN210_16993</name>
</gene>
<keyword evidence="9" id="KW-1185">Reference proteome</keyword>
<dbReference type="Gene3D" id="3.40.50.150">
    <property type="entry name" value="Vaccinia Virus protein VP39"/>
    <property type="match status" value="1"/>
</dbReference>
<dbReference type="InterPro" id="IPR001678">
    <property type="entry name" value="MeTrfase_RsmB-F_NOP2_dom"/>
</dbReference>
<dbReference type="InterPro" id="IPR035926">
    <property type="entry name" value="NusB-like_sf"/>
</dbReference>
<evidence type="ECO:0000313" key="8">
    <source>
        <dbReference type="EMBL" id="GFH60517.1"/>
    </source>
</evidence>
<evidence type="ECO:0000313" key="9">
    <source>
        <dbReference type="Proteomes" id="UP001054902"/>
    </source>
</evidence>
<dbReference type="InterPro" id="IPR029063">
    <property type="entry name" value="SAM-dependent_MTases_sf"/>
</dbReference>
<name>A0AAD3DAM5_9STRA</name>
<dbReference type="PANTHER" id="PTHR22807:SF30">
    <property type="entry name" value="28S RRNA (CYTOSINE(4447)-C(5))-METHYLTRANSFERASE-RELATED"/>
    <property type="match status" value="1"/>
</dbReference>
<dbReference type="SUPFAM" id="SSF48013">
    <property type="entry name" value="NusB-like"/>
    <property type="match status" value="1"/>
</dbReference>
<feature type="binding site" evidence="5">
    <location>
        <position position="399"/>
    </location>
    <ligand>
        <name>S-adenosyl-L-methionine</name>
        <dbReference type="ChEBI" id="CHEBI:59789"/>
    </ligand>
</feature>
<dbReference type="EMBL" id="BLLK01000069">
    <property type="protein sequence ID" value="GFH60517.1"/>
    <property type="molecule type" value="Genomic_DNA"/>
</dbReference>
<dbReference type="Proteomes" id="UP001054902">
    <property type="component" value="Unassembled WGS sequence"/>
</dbReference>
<dbReference type="Pfam" id="PF01189">
    <property type="entry name" value="Methyltr_RsmB-F"/>
    <property type="match status" value="1"/>
</dbReference>
<dbReference type="PANTHER" id="PTHR22807">
    <property type="entry name" value="NOP2 YEAST -RELATED NOL1/NOP2/FMU SUN DOMAIN-CONTAINING"/>
    <property type="match status" value="1"/>
</dbReference>
<dbReference type="Pfam" id="PF01029">
    <property type="entry name" value="NusB"/>
    <property type="match status" value="1"/>
</dbReference>
<evidence type="ECO:0000256" key="4">
    <source>
        <dbReference type="ARBA" id="ARBA00022884"/>
    </source>
</evidence>
<feature type="signal peptide" evidence="6">
    <location>
        <begin position="1"/>
        <end position="24"/>
    </location>
</feature>
<dbReference type="GO" id="GO:0005730">
    <property type="term" value="C:nucleolus"/>
    <property type="evidence" value="ECO:0007669"/>
    <property type="project" value="TreeGrafter"/>
</dbReference>
<evidence type="ECO:0000256" key="6">
    <source>
        <dbReference type="SAM" id="SignalP"/>
    </source>
</evidence>
<dbReference type="GO" id="GO:0000470">
    <property type="term" value="P:maturation of LSU-rRNA"/>
    <property type="evidence" value="ECO:0007669"/>
    <property type="project" value="TreeGrafter"/>
</dbReference>
<dbReference type="GO" id="GO:0009383">
    <property type="term" value="F:rRNA (cytosine-C5-)-methyltransferase activity"/>
    <property type="evidence" value="ECO:0007669"/>
    <property type="project" value="TreeGrafter"/>
</dbReference>
<dbReference type="Gene3D" id="1.10.940.10">
    <property type="entry name" value="NusB-like"/>
    <property type="match status" value="1"/>
</dbReference>
<dbReference type="GO" id="GO:0070475">
    <property type="term" value="P:rRNA base methylation"/>
    <property type="evidence" value="ECO:0007669"/>
    <property type="project" value="TreeGrafter"/>
</dbReference>
<evidence type="ECO:0000259" key="7">
    <source>
        <dbReference type="PROSITE" id="PS51686"/>
    </source>
</evidence>
<keyword evidence="3 5" id="KW-0949">S-adenosyl-L-methionine</keyword>
<dbReference type="InterPro" id="IPR023267">
    <property type="entry name" value="RCMT"/>
</dbReference>
<feature type="active site" description="Nucleophile" evidence="5">
    <location>
        <position position="450"/>
    </location>
</feature>
<feature type="chain" id="PRO_5042225674" description="SAM-dependent MTase RsmB/NOP-type domain-containing protein" evidence="6">
    <location>
        <begin position="25"/>
        <end position="518"/>
    </location>
</feature>
<comment type="caution">
    <text evidence="5">Lacks conserved residue(s) required for the propagation of feature annotation.</text>
</comment>
<dbReference type="PROSITE" id="PS51686">
    <property type="entry name" value="SAM_MT_RSMB_NOP"/>
    <property type="match status" value="1"/>
</dbReference>
<feature type="domain" description="SAM-dependent MTase RsmB/NOP-type" evidence="7">
    <location>
        <begin position="225"/>
        <end position="518"/>
    </location>
</feature>
<dbReference type="GO" id="GO:0003723">
    <property type="term" value="F:RNA binding"/>
    <property type="evidence" value="ECO:0007669"/>
    <property type="project" value="UniProtKB-UniRule"/>
</dbReference>
<organism evidence="8 9">
    <name type="scientific">Chaetoceros tenuissimus</name>
    <dbReference type="NCBI Taxonomy" id="426638"/>
    <lineage>
        <taxon>Eukaryota</taxon>
        <taxon>Sar</taxon>
        <taxon>Stramenopiles</taxon>
        <taxon>Ochrophyta</taxon>
        <taxon>Bacillariophyta</taxon>
        <taxon>Coscinodiscophyceae</taxon>
        <taxon>Chaetocerotophycidae</taxon>
        <taxon>Chaetocerotales</taxon>
        <taxon>Chaetocerotaceae</taxon>
        <taxon>Chaetoceros</taxon>
    </lineage>
</organism>
<dbReference type="CDD" id="cd02440">
    <property type="entry name" value="AdoMet_MTases"/>
    <property type="match status" value="1"/>
</dbReference>
<accession>A0AAD3DAM5</accession>
<dbReference type="GO" id="GO:0006355">
    <property type="term" value="P:regulation of DNA-templated transcription"/>
    <property type="evidence" value="ECO:0007669"/>
    <property type="project" value="InterPro"/>
</dbReference>
<dbReference type="InterPro" id="IPR049560">
    <property type="entry name" value="MeTrfase_RsmB-F_NOP2_cat"/>
</dbReference>
<proteinExistence type="inferred from homology"/>
<evidence type="ECO:0000256" key="3">
    <source>
        <dbReference type="ARBA" id="ARBA00022691"/>
    </source>
</evidence>
<keyword evidence="1 5" id="KW-0489">Methyltransferase</keyword>
<comment type="caution">
    <text evidence="8">The sequence shown here is derived from an EMBL/GenBank/DDBJ whole genome shotgun (WGS) entry which is preliminary data.</text>
</comment>
<reference evidence="8 9" key="1">
    <citation type="journal article" date="2021" name="Sci. Rep.">
        <title>The genome of the diatom Chaetoceros tenuissimus carries an ancient integrated fragment of an extant virus.</title>
        <authorList>
            <person name="Hongo Y."/>
            <person name="Kimura K."/>
            <person name="Takaki Y."/>
            <person name="Yoshida Y."/>
            <person name="Baba S."/>
            <person name="Kobayashi G."/>
            <person name="Nagasaki K."/>
            <person name="Hano T."/>
            <person name="Tomaru Y."/>
        </authorList>
    </citation>
    <scope>NUCLEOTIDE SEQUENCE [LARGE SCALE GENOMIC DNA]</scope>
    <source>
        <strain evidence="8 9">NIES-3715</strain>
    </source>
</reference>
<feature type="binding site" evidence="5">
    <location>
        <position position="352"/>
    </location>
    <ligand>
        <name>S-adenosyl-L-methionine</name>
        <dbReference type="ChEBI" id="CHEBI:59789"/>
    </ligand>
</feature>
<evidence type="ECO:0000256" key="5">
    <source>
        <dbReference type="PROSITE-ProRule" id="PRU01023"/>
    </source>
</evidence>